<name>A0A8J8SYF4_HALGN</name>
<dbReference type="Pfam" id="PF07081">
    <property type="entry name" value="DUF1349"/>
    <property type="match status" value="1"/>
</dbReference>
<protein>
    <recommendedName>
        <fullName evidence="3">DUF1349 domain-containing protein</fullName>
    </recommendedName>
</protein>
<dbReference type="Proteomes" id="UP000785679">
    <property type="component" value="Unassembled WGS sequence"/>
</dbReference>
<dbReference type="AlphaFoldDB" id="A0A8J8SYF4"/>
<dbReference type="PANTHER" id="PTHR35332:SF2">
    <property type="entry name" value="REGULATION OF ENOLASE PROTEIN 1"/>
    <property type="match status" value="1"/>
</dbReference>
<evidence type="ECO:0000313" key="1">
    <source>
        <dbReference type="EMBL" id="TNV75484.1"/>
    </source>
</evidence>
<dbReference type="InterPro" id="IPR009784">
    <property type="entry name" value="DUF1349"/>
</dbReference>
<dbReference type="PANTHER" id="PTHR35332">
    <property type="entry name" value="REGULATION OF ENOLASE PROTEIN 1"/>
    <property type="match status" value="1"/>
</dbReference>
<evidence type="ECO:0008006" key="3">
    <source>
        <dbReference type="Google" id="ProtNLM"/>
    </source>
</evidence>
<proteinExistence type="predicted"/>
<dbReference type="InterPro" id="IPR015987">
    <property type="entry name" value="UCP022704"/>
</dbReference>
<dbReference type="EMBL" id="RRYP01015468">
    <property type="protein sequence ID" value="TNV75484.1"/>
    <property type="molecule type" value="Genomic_DNA"/>
</dbReference>
<dbReference type="Gene3D" id="2.60.120.200">
    <property type="match status" value="1"/>
</dbReference>
<dbReference type="PIRSF" id="PIRSF022704">
    <property type="entry name" value="UCP022704"/>
    <property type="match status" value="1"/>
</dbReference>
<dbReference type="InterPro" id="IPR013320">
    <property type="entry name" value="ConA-like_dom_sf"/>
</dbReference>
<organism evidence="1 2">
    <name type="scientific">Halteria grandinella</name>
    <dbReference type="NCBI Taxonomy" id="5974"/>
    <lineage>
        <taxon>Eukaryota</taxon>
        <taxon>Sar</taxon>
        <taxon>Alveolata</taxon>
        <taxon>Ciliophora</taxon>
        <taxon>Intramacronucleata</taxon>
        <taxon>Spirotrichea</taxon>
        <taxon>Stichotrichia</taxon>
        <taxon>Sporadotrichida</taxon>
        <taxon>Halteriidae</taxon>
        <taxon>Halteria</taxon>
    </lineage>
</organism>
<dbReference type="SUPFAM" id="SSF49899">
    <property type="entry name" value="Concanavalin A-like lectins/glucanases"/>
    <property type="match status" value="1"/>
</dbReference>
<accession>A0A8J8SYF4</accession>
<comment type="caution">
    <text evidence="1">The sequence shown here is derived from an EMBL/GenBank/DDBJ whole genome shotgun (WGS) entry which is preliminary data.</text>
</comment>
<gene>
    <name evidence="1" type="ORF">FGO68_gene7519</name>
</gene>
<reference evidence="1" key="1">
    <citation type="submission" date="2019-06" db="EMBL/GenBank/DDBJ databases">
        <authorList>
            <person name="Zheng W."/>
        </authorList>
    </citation>
    <scope>NUCLEOTIDE SEQUENCE</scope>
    <source>
        <strain evidence="1">QDHG01</strain>
    </source>
</reference>
<keyword evidence="2" id="KW-1185">Reference proteome</keyword>
<sequence>MESQSIYDSLTWYCPPADHTTSATTLTVKTAPSTDYWRKTHYGFIRDNGHFFNKHIEGDFEATVSFLGKYKDLYDQAGFMIRFDEKVWMKCGIEYYKGKRNASTVVTNDFSDWSVTPLNDMPEDAWFQLKIVWQRPAVEVFYRVDDSHEWSMMRLAYLIAPEEVKTVQFGLMACSPDGTGFEVEFKDFKVGPVSKAEQH</sequence>
<dbReference type="OrthoDB" id="42525at2759"/>
<evidence type="ECO:0000313" key="2">
    <source>
        <dbReference type="Proteomes" id="UP000785679"/>
    </source>
</evidence>